<sequence>MIARILASAVTLTRMPGDATVGDCHSTVCLALAVECGHADLVHEKCPVQAPLDQASKTSTVRQGEAIILVKLSARQSLTGGLVSTRNRQMSNAHKQIDLGVRRPRREHVINAAISAPLIAESAPYLYPTFTYIAEEVAPVIEACPTAARMQHGKYLYTVSDPLPSAGQAPPRSFSAMFPYATWHQLGGIPDIINVSLNPSPDGRILRNAYLFRASRCLTVHPWPSLCNRMPNISKTTNAVMA</sequence>
<proteinExistence type="predicted"/>
<evidence type="ECO:0000313" key="1">
    <source>
        <dbReference type="EMBL" id="OCH84717.1"/>
    </source>
</evidence>
<protein>
    <submittedName>
        <fullName evidence="1">Uncharacterized protein</fullName>
    </submittedName>
</protein>
<evidence type="ECO:0000313" key="2">
    <source>
        <dbReference type="Proteomes" id="UP000250043"/>
    </source>
</evidence>
<gene>
    <name evidence="1" type="ORF">OBBRIDRAFT_829316</name>
</gene>
<reference evidence="1 2" key="1">
    <citation type="submission" date="2016-07" db="EMBL/GenBank/DDBJ databases">
        <title>Draft genome of the white-rot fungus Obba rivulosa 3A-2.</title>
        <authorList>
            <consortium name="DOE Joint Genome Institute"/>
            <person name="Miettinen O."/>
            <person name="Riley R."/>
            <person name="Acob R."/>
            <person name="Barry K."/>
            <person name="Cullen D."/>
            <person name="De Vries R."/>
            <person name="Hainaut M."/>
            <person name="Hatakka A."/>
            <person name="Henrissat B."/>
            <person name="Hilden K."/>
            <person name="Kuo R."/>
            <person name="Labutti K."/>
            <person name="Lipzen A."/>
            <person name="Makela M.R."/>
            <person name="Sandor L."/>
            <person name="Spatafora J.W."/>
            <person name="Grigoriev I.V."/>
            <person name="Hibbett D.S."/>
        </authorList>
    </citation>
    <scope>NUCLEOTIDE SEQUENCE [LARGE SCALE GENOMIC DNA]</scope>
    <source>
        <strain evidence="1 2">3A-2</strain>
    </source>
</reference>
<dbReference type="AlphaFoldDB" id="A0A8E2DFE7"/>
<accession>A0A8E2DFE7</accession>
<organism evidence="1 2">
    <name type="scientific">Obba rivulosa</name>
    <dbReference type="NCBI Taxonomy" id="1052685"/>
    <lineage>
        <taxon>Eukaryota</taxon>
        <taxon>Fungi</taxon>
        <taxon>Dikarya</taxon>
        <taxon>Basidiomycota</taxon>
        <taxon>Agaricomycotina</taxon>
        <taxon>Agaricomycetes</taxon>
        <taxon>Polyporales</taxon>
        <taxon>Gelatoporiaceae</taxon>
        <taxon>Obba</taxon>
    </lineage>
</organism>
<dbReference type="EMBL" id="KV722642">
    <property type="protein sequence ID" value="OCH84717.1"/>
    <property type="molecule type" value="Genomic_DNA"/>
</dbReference>
<name>A0A8E2DFE7_9APHY</name>
<keyword evidence="2" id="KW-1185">Reference proteome</keyword>
<dbReference type="Proteomes" id="UP000250043">
    <property type="component" value="Unassembled WGS sequence"/>
</dbReference>